<feature type="transmembrane region" description="Helical" evidence="1">
    <location>
        <begin position="20"/>
        <end position="53"/>
    </location>
</feature>
<proteinExistence type="predicted"/>
<dbReference type="PANTHER" id="PTHR35813:SF1">
    <property type="entry name" value="INNER MEMBRANE PROTEIN YBAN"/>
    <property type="match status" value="1"/>
</dbReference>
<organism evidence="2 3">
    <name type="scientific">SAR86 cluster bacterium</name>
    <dbReference type="NCBI Taxonomy" id="2030880"/>
    <lineage>
        <taxon>Bacteria</taxon>
        <taxon>Pseudomonadati</taxon>
        <taxon>Pseudomonadota</taxon>
        <taxon>Gammaproteobacteria</taxon>
        <taxon>SAR86 cluster</taxon>
    </lineage>
</organism>
<protein>
    <recommendedName>
        <fullName evidence="4">DUF454 domain-containing protein</fullName>
    </recommendedName>
</protein>
<evidence type="ECO:0000313" key="2">
    <source>
        <dbReference type="EMBL" id="PCI73447.1"/>
    </source>
</evidence>
<keyword evidence="1" id="KW-0812">Transmembrane</keyword>
<sequence>MKEKHSENGLMPMLFKGACLVLVGLLTLVGLVGLILPIIPGILFLFLAAMLLAKVSSRFDALLHKNENMRTWRRRWDTTSALPLLQRVKLSFLLVARAVVNGVEATVNSLKNANSSS</sequence>
<name>A0A2A4WUF1_9GAMM</name>
<gene>
    <name evidence="2" type="ORF">COB20_16235</name>
</gene>
<evidence type="ECO:0000313" key="3">
    <source>
        <dbReference type="Proteomes" id="UP000218767"/>
    </source>
</evidence>
<dbReference type="InterPro" id="IPR007401">
    <property type="entry name" value="DUF454"/>
</dbReference>
<dbReference type="EMBL" id="NVUL01000123">
    <property type="protein sequence ID" value="PCI73447.1"/>
    <property type="molecule type" value="Genomic_DNA"/>
</dbReference>
<dbReference type="PANTHER" id="PTHR35813">
    <property type="entry name" value="INNER MEMBRANE PROTEIN YBAN"/>
    <property type="match status" value="1"/>
</dbReference>
<evidence type="ECO:0008006" key="4">
    <source>
        <dbReference type="Google" id="ProtNLM"/>
    </source>
</evidence>
<dbReference type="AlphaFoldDB" id="A0A2A4WUF1"/>
<keyword evidence="1" id="KW-0472">Membrane</keyword>
<dbReference type="Proteomes" id="UP000218767">
    <property type="component" value="Unassembled WGS sequence"/>
</dbReference>
<comment type="caution">
    <text evidence="2">The sequence shown here is derived from an EMBL/GenBank/DDBJ whole genome shotgun (WGS) entry which is preliminary data.</text>
</comment>
<dbReference type="GO" id="GO:0005886">
    <property type="term" value="C:plasma membrane"/>
    <property type="evidence" value="ECO:0007669"/>
    <property type="project" value="TreeGrafter"/>
</dbReference>
<evidence type="ECO:0000256" key="1">
    <source>
        <dbReference type="SAM" id="Phobius"/>
    </source>
</evidence>
<reference evidence="3" key="1">
    <citation type="submission" date="2017-08" db="EMBL/GenBank/DDBJ databases">
        <title>A dynamic microbial community with high functional redundancy inhabits the cold, oxic subseafloor aquifer.</title>
        <authorList>
            <person name="Tully B.J."/>
            <person name="Wheat C.G."/>
            <person name="Glazer B.T."/>
            <person name="Huber J.A."/>
        </authorList>
    </citation>
    <scope>NUCLEOTIDE SEQUENCE [LARGE SCALE GENOMIC DNA]</scope>
</reference>
<dbReference type="Pfam" id="PF04304">
    <property type="entry name" value="DUF454"/>
    <property type="match status" value="1"/>
</dbReference>
<accession>A0A2A4WUF1</accession>
<keyword evidence="1" id="KW-1133">Transmembrane helix</keyword>